<keyword evidence="1" id="KW-0812">Transmembrane</keyword>
<evidence type="ECO:0000256" key="1">
    <source>
        <dbReference type="SAM" id="Phobius"/>
    </source>
</evidence>
<reference evidence="2" key="1">
    <citation type="submission" date="2023-06" db="EMBL/GenBank/DDBJ databases">
        <authorList>
            <person name="Kurt Z."/>
        </authorList>
    </citation>
    <scope>NUCLEOTIDE SEQUENCE</scope>
</reference>
<organism evidence="2">
    <name type="scientific">Hexamita inflata</name>
    <dbReference type="NCBI Taxonomy" id="28002"/>
    <lineage>
        <taxon>Eukaryota</taxon>
        <taxon>Metamonada</taxon>
        <taxon>Diplomonadida</taxon>
        <taxon>Hexamitidae</taxon>
        <taxon>Hexamitinae</taxon>
        <taxon>Hexamita</taxon>
    </lineage>
</organism>
<sequence length="414" mass="47504">MISYGQFLCSITFVCNTLIFVKINKFNTAPNKKTLAPEFYVFINVLLILHYEELLFLIDKNLFNCVGDCKAFNPLNIQPETSQILVIPRALFSLLSLSIYIKTVTRQFISPSKLFVQYNSPNLQDFVFIPKSLSPSDRHIFNQAQNLLLYTCDICNCALPQTYHTSSCCVYYDHTCSWVGDVSLPNYYHFVSFILIRFISQILNLVANIYLLVFVSKQTSLYLAFSGLGFGFFARILSSFVQIIVLVTQIIVINERMSCALSRSGQKLIKKINRLVREGKYKVVEKEGFWVCEVGAENTMPGIDLEQIHVDHVLTLATGYISHKKLQKLKAYTRFCLALYASVSKSLFVRFYRTRIYQLIKLQNKLNYKNISLSFTIKLKIFHSITKISVIQLISKIFSPLSTSLRLHTGMYGV</sequence>
<feature type="transmembrane region" description="Helical" evidence="1">
    <location>
        <begin position="221"/>
        <end position="247"/>
    </location>
</feature>
<evidence type="ECO:0000313" key="3">
    <source>
        <dbReference type="EMBL" id="CAL5978991.1"/>
    </source>
</evidence>
<evidence type="ECO:0000313" key="2">
    <source>
        <dbReference type="EMBL" id="CAI9955308.1"/>
    </source>
</evidence>
<reference evidence="3 4" key="2">
    <citation type="submission" date="2024-07" db="EMBL/GenBank/DDBJ databases">
        <authorList>
            <person name="Akdeniz Z."/>
        </authorList>
    </citation>
    <scope>NUCLEOTIDE SEQUENCE [LARGE SCALE GENOMIC DNA]</scope>
</reference>
<proteinExistence type="predicted"/>
<keyword evidence="1" id="KW-1133">Transmembrane helix</keyword>
<dbReference type="AlphaFoldDB" id="A0AA86QIQ6"/>
<name>A0AA86QIQ6_9EUKA</name>
<keyword evidence="1" id="KW-0472">Membrane</keyword>
<accession>A0AA86QIQ6</accession>
<feature type="transmembrane region" description="Helical" evidence="1">
    <location>
        <begin position="6"/>
        <end position="23"/>
    </location>
</feature>
<dbReference type="Proteomes" id="UP001642409">
    <property type="component" value="Unassembled WGS sequence"/>
</dbReference>
<keyword evidence="4" id="KW-1185">Reference proteome</keyword>
<dbReference type="EMBL" id="CAXDID020000010">
    <property type="protein sequence ID" value="CAL5978991.1"/>
    <property type="molecule type" value="Genomic_DNA"/>
</dbReference>
<feature type="transmembrane region" description="Helical" evidence="1">
    <location>
        <begin position="194"/>
        <end position="215"/>
    </location>
</feature>
<gene>
    <name evidence="2" type="ORF">HINF_LOCUS42953</name>
    <name evidence="3" type="ORF">HINF_LOCUS5138</name>
</gene>
<evidence type="ECO:0000313" key="4">
    <source>
        <dbReference type="Proteomes" id="UP001642409"/>
    </source>
</evidence>
<dbReference type="EMBL" id="CATOUU010000865">
    <property type="protein sequence ID" value="CAI9955308.1"/>
    <property type="molecule type" value="Genomic_DNA"/>
</dbReference>
<comment type="caution">
    <text evidence="2">The sequence shown here is derived from an EMBL/GenBank/DDBJ whole genome shotgun (WGS) entry which is preliminary data.</text>
</comment>
<protein>
    <submittedName>
        <fullName evidence="2">Palmitoyltransferase</fullName>
    </submittedName>
</protein>